<evidence type="ECO:0008006" key="4">
    <source>
        <dbReference type="Google" id="ProtNLM"/>
    </source>
</evidence>
<evidence type="ECO:0000256" key="1">
    <source>
        <dbReference type="SAM" id="MobiDB-lite"/>
    </source>
</evidence>
<keyword evidence="3" id="KW-1185">Reference proteome</keyword>
<protein>
    <recommendedName>
        <fullName evidence="4">50S ribosomal protein 6, chloroplastic</fullName>
    </recommendedName>
</protein>
<comment type="caution">
    <text evidence="2">The sequence shown here is derived from an EMBL/GenBank/DDBJ whole genome shotgun (WGS) entry which is preliminary data.</text>
</comment>
<dbReference type="Proteomes" id="UP000187406">
    <property type="component" value="Unassembled WGS sequence"/>
</dbReference>
<evidence type="ECO:0000313" key="2">
    <source>
        <dbReference type="EMBL" id="GAV73171.1"/>
    </source>
</evidence>
<feature type="region of interest" description="Disordered" evidence="1">
    <location>
        <begin position="15"/>
        <end position="79"/>
    </location>
</feature>
<dbReference type="GO" id="GO:0005840">
    <property type="term" value="C:ribosome"/>
    <property type="evidence" value="ECO:0007669"/>
    <property type="project" value="InterPro"/>
</dbReference>
<proteinExistence type="predicted"/>
<gene>
    <name evidence="2" type="ORF">CFOL_v3_16658</name>
</gene>
<dbReference type="GO" id="GO:0006412">
    <property type="term" value="P:translation"/>
    <property type="evidence" value="ECO:0007669"/>
    <property type="project" value="InterPro"/>
</dbReference>
<feature type="compositionally biased region" description="Gly residues" evidence="1">
    <location>
        <begin position="35"/>
        <end position="47"/>
    </location>
</feature>
<reference evidence="3" key="1">
    <citation type="submission" date="2016-04" db="EMBL/GenBank/DDBJ databases">
        <title>Cephalotus genome sequencing.</title>
        <authorList>
            <person name="Fukushima K."/>
            <person name="Hasebe M."/>
            <person name="Fang X."/>
        </authorList>
    </citation>
    <scope>NUCLEOTIDE SEQUENCE [LARGE SCALE GENOMIC DNA]</scope>
    <source>
        <strain evidence="3">cv. St1</strain>
    </source>
</reference>
<dbReference type="GO" id="GO:0003735">
    <property type="term" value="F:structural constituent of ribosome"/>
    <property type="evidence" value="ECO:0007669"/>
    <property type="project" value="InterPro"/>
</dbReference>
<feature type="compositionally biased region" description="Basic residues" evidence="1">
    <location>
        <begin position="56"/>
        <end position="71"/>
    </location>
</feature>
<dbReference type="PANTHER" id="PTHR36798:SF2">
    <property type="entry name" value="LARGE RIBOSOMAL SUBUNIT PROTEIN CL38"/>
    <property type="match status" value="1"/>
</dbReference>
<dbReference type="GO" id="GO:0009507">
    <property type="term" value="C:chloroplast"/>
    <property type="evidence" value="ECO:0007669"/>
    <property type="project" value="InterPro"/>
</dbReference>
<feature type="compositionally biased region" description="Low complexity" evidence="1">
    <location>
        <begin position="17"/>
        <end position="32"/>
    </location>
</feature>
<dbReference type="EMBL" id="BDDD01001081">
    <property type="protein sequence ID" value="GAV73171.1"/>
    <property type="molecule type" value="Genomic_DNA"/>
</dbReference>
<dbReference type="FunCoup" id="A0A1Q3BZ54">
    <property type="interactions" value="862"/>
</dbReference>
<dbReference type="OrthoDB" id="1848184at2759"/>
<dbReference type="GO" id="GO:0019843">
    <property type="term" value="F:rRNA binding"/>
    <property type="evidence" value="ECO:0007669"/>
    <property type="project" value="InterPro"/>
</dbReference>
<dbReference type="InParanoid" id="A0A1Q3BZ54"/>
<dbReference type="STRING" id="3775.A0A1Q3BZ54"/>
<dbReference type="AlphaFoldDB" id="A0A1Q3BZ54"/>
<organism evidence="2 3">
    <name type="scientific">Cephalotus follicularis</name>
    <name type="common">Albany pitcher plant</name>
    <dbReference type="NCBI Taxonomy" id="3775"/>
    <lineage>
        <taxon>Eukaryota</taxon>
        <taxon>Viridiplantae</taxon>
        <taxon>Streptophyta</taxon>
        <taxon>Embryophyta</taxon>
        <taxon>Tracheophyta</taxon>
        <taxon>Spermatophyta</taxon>
        <taxon>Magnoliopsida</taxon>
        <taxon>eudicotyledons</taxon>
        <taxon>Gunneridae</taxon>
        <taxon>Pentapetalae</taxon>
        <taxon>rosids</taxon>
        <taxon>fabids</taxon>
        <taxon>Oxalidales</taxon>
        <taxon>Cephalotaceae</taxon>
        <taxon>Cephalotus</taxon>
    </lineage>
</organism>
<dbReference type="InterPro" id="IPR020526">
    <property type="entry name" value="Ribosomal_cL38"/>
</dbReference>
<dbReference type="Pfam" id="PF17257">
    <property type="entry name" value="DUF5323"/>
    <property type="match status" value="1"/>
</dbReference>
<accession>A0A1Q3BZ54</accession>
<sequence>MSISSIFSSPVLLAPNSSSSTTSFTHTQTKSTPIVGGGGGGGHGVGGLVVECSSRPQKKATAHHRKTRPRKTQPWDVKRKPTVYAPLPLLPPDWTLVTGEGNSIEADADAAAADEVVMPALTSG</sequence>
<dbReference type="PANTHER" id="PTHR36798">
    <property type="entry name" value="50S RIBOSOMAL PROTEIN 6, CHLOROPLASTIC"/>
    <property type="match status" value="1"/>
</dbReference>
<evidence type="ECO:0000313" key="3">
    <source>
        <dbReference type="Proteomes" id="UP000187406"/>
    </source>
</evidence>
<name>A0A1Q3BZ54_CEPFO</name>